<keyword evidence="1" id="KW-0472">Membrane</keyword>
<evidence type="ECO:0000313" key="3">
    <source>
        <dbReference type="Proteomes" id="UP001225356"/>
    </source>
</evidence>
<dbReference type="Proteomes" id="UP001225356">
    <property type="component" value="Unassembled WGS sequence"/>
</dbReference>
<organism evidence="2 3">
    <name type="scientific">Streptosporangium lutulentum</name>
    <dbReference type="NCBI Taxonomy" id="1461250"/>
    <lineage>
        <taxon>Bacteria</taxon>
        <taxon>Bacillati</taxon>
        <taxon>Actinomycetota</taxon>
        <taxon>Actinomycetes</taxon>
        <taxon>Streptosporangiales</taxon>
        <taxon>Streptosporangiaceae</taxon>
        <taxon>Streptosporangium</taxon>
    </lineage>
</organism>
<dbReference type="EMBL" id="JAUSQU010000001">
    <property type="protein sequence ID" value="MDP9845314.1"/>
    <property type="molecule type" value="Genomic_DNA"/>
</dbReference>
<feature type="transmembrane region" description="Helical" evidence="1">
    <location>
        <begin position="107"/>
        <end position="128"/>
    </location>
</feature>
<evidence type="ECO:0000313" key="2">
    <source>
        <dbReference type="EMBL" id="MDP9845314.1"/>
    </source>
</evidence>
<gene>
    <name evidence="2" type="ORF">J2853_004525</name>
</gene>
<keyword evidence="1" id="KW-0812">Transmembrane</keyword>
<protein>
    <submittedName>
        <fullName evidence="2">Uncharacterized protein</fullName>
    </submittedName>
</protein>
<proteinExistence type="predicted"/>
<feature type="transmembrane region" description="Helical" evidence="1">
    <location>
        <begin position="72"/>
        <end position="95"/>
    </location>
</feature>
<accession>A0ABT9QGY2</accession>
<keyword evidence="1" id="KW-1133">Transmembrane helix</keyword>
<comment type="caution">
    <text evidence="2">The sequence shown here is derived from an EMBL/GenBank/DDBJ whole genome shotgun (WGS) entry which is preliminary data.</text>
</comment>
<sequence>MADARVRQGGTTGPAPVRRGLKVMAAWYAGAFAVAMAVAGLFLLAGGNDQAEPVRACTAKTLECWRTSNTDILLFAVIIGVLFLLVSLPGSLVALAVMTVSRVRSAMLTGTVAAFAGWFSVVSGVLLLEGVGVPWR</sequence>
<feature type="transmembrane region" description="Helical" evidence="1">
    <location>
        <begin position="25"/>
        <end position="45"/>
    </location>
</feature>
<reference evidence="2 3" key="1">
    <citation type="submission" date="2023-07" db="EMBL/GenBank/DDBJ databases">
        <title>Sequencing the genomes of 1000 actinobacteria strains.</title>
        <authorList>
            <person name="Klenk H.-P."/>
        </authorList>
    </citation>
    <scope>NUCLEOTIDE SEQUENCE [LARGE SCALE GENOMIC DNA]</scope>
    <source>
        <strain evidence="2 3">DSM 46740</strain>
    </source>
</reference>
<keyword evidence="3" id="KW-1185">Reference proteome</keyword>
<dbReference type="RefSeq" id="WP_307560858.1">
    <property type="nucleotide sequence ID" value="NZ_JAUSQU010000001.1"/>
</dbReference>
<evidence type="ECO:0000256" key="1">
    <source>
        <dbReference type="SAM" id="Phobius"/>
    </source>
</evidence>
<name>A0ABT9QGY2_9ACTN</name>